<evidence type="ECO:0000256" key="4">
    <source>
        <dbReference type="RuleBase" id="RU003744"/>
    </source>
</evidence>
<accession>A0A069CRS8</accession>
<evidence type="ECO:0000256" key="1">
    <source>
        <dbReference type="ARBA" id="ARBA00004196"/>
    </source>
</evidence>
<evidence type="ECO:0000256" key="2">
    <source>
        <dbReference type="ARBA" id="ARBA00010333"/>
    </source>
</evidence>
<dbReference type="eggNOG" id="COG0834">
    <property type="taxonomic scope" value="Bacteria"/>
</dbReference>
<dbReference type="STRING" id="1329250.WOSG25_012060"/>
<dbReference type="GO" id="GO:0030313">
    <property type="term" value="C:cell envelope"/>
    <property type="evidence" value="ECO:0007669"/>
    <property type="project" value="UniProtKB-SubCell"/>
</dbReference>
<keyword evidence="3 5" id="KW-0732">Signal</keyword>
<dbReference type="SUPFAM" id="SSF53850">
    <property type="entry name" value="Periplasmic binding protein-like II"/>
    <property type="match status" value="1"/>
</dbReference>
<dbReference type="RefSeq" id="WP_027698249.1">
    <property type="nucleotide sequence ID" value="NZ_DF820484.1"/>
</dbReference>
<reference evidence="8" key="1">
    <citation type="journal article" date="2014" name="Genome Announc.">
        <title>Draft genome sequence of Weissella oryzae SG25T, isolated from fermented rice grains.</title>
        <authorList>
            <person name="Tanizawa Y."/>
            <person name="Fujisawa T."/>
            <person name="Mochizuki T."/>
            <person name="Kaminuma E."/>
            <person name="Suzuki Y."/>
            <person name="Nakamura Y."/>
            <person name="Tohno M."/>
        </authorList>
    </citation>
    <scope>NUCLEOTIDE SEQUENCE [LARGE SCALE GENOMIC DNA]</scope>
    <source>
        <strain evidence="8">DSM 25784 / JCM 18191 / LMG 30913 / SG25</strain>
    </source>
</reference>
<dbReference type="InterPro" id="IPR018313">
    <property type="entry name" value="SBP_3_CS"/>
</dbReference>
<evidence type="ECO:0000313" key="8">
    <source>
        <dbReference type="Proteomes" id="UP000030643"/>
    </source>
</evidence>
<dbReference type="PROSITE" id="PS01039">
    <property type="entry name" value="SBP_BACTERIAL_3"/>
    <property type="match status" value="1"/>
</dbReference>
<comment type="subcellular location">
    <subcellularLocation>
        <location evidence="1">Cell envelope</location>
    </subcellularLocation>
</comment>
<evidence type="ECO:0000256" key="5">
    <source>
        <dbReference type="SAM" id="SignalP"/>
    </source>
</evidence>
<dbReference type="AlphaFoldDB" id="A0A069CRS8"/>
<dbReference type="PANTHER" id="PTHR35936">
    <property type="entry name" value="MEMBRANE-BOUND LYTIC MUREIN TRANSGLYCOSYLASE F"/>
    <property type="match status" value="1"/>
</dbReference>
<comment type="similarity">
    <text evidence="2 4">Belongs to the bacterial solute-binding protein 3 family.</text>
</comment>
<dbReference type="Gene3D" id="3.40.190.10">
    <property type="entry name" value="Periplasmic binding protein-like II"/>
    <property type="match status" value="2"/>
</dbReference>
<organism evidence="7 8">
    <name type="scientific">Weissella oryzae (strain DSM 25784 / JCM 18191 / LMG 30913 / SG25)</name>
    <dbReference type="NCBI Taxonomy" id="1329250"/>
    <lineage>
        <taxon>Bacteria</taxon>
        <taxon>Bacillati</taxon>
        <taxon>Bacillota</taxon>
        <taxon>Bacilli</taxon>
        <taxon>Lactobacillales</taxon>
        <taxon>Lactobacillaceae</taxon>
        <taxon>Weissella</taxon>
    </lineage>
</organism>
<proteinExistence type="inferred from homology"/>
<feature type="domain" description="Solute-binding protein family 3/N-terminal" evidence="6">
    <location>
        <begin position="42"/>
        <end position="262"/>
    </location>
</feature>
<keyword evidence="8" id="KW-1185">Reference proteome</keyword>
<evidence type="ECO:0000256" key="3">
    <source>
        <dbReference type="ARBA" id="ARBA00022729"/>
    </source>
</evidence>
<dbReference type="EMBL" id="DF820484">
    <property type="protein sequence ID" value="GAK30109.1"/>
    <property type="molecule type" value="Genomic_DNA"/>
</dbReference>
<feature type="chain" id="PRO_5001661959" evidence="5">
    <location>
        <begin position="30"/>
        <end position="267"/>
    </location>
</feature>
<dbReference type="InterPro" id="IPR001638">
    <property type="entry name" value="Solute-binding_3/MltF_N"/>
</dbReference>
<dbReference type="Pfam" id="PF00497">
    <property type="entry name" value="SBP_bac_3"/>
    <property type="match status" value="1"/>
</dbReference>
<gene>
    <name evidence="7" type="primary">filY</name>
    <name evidence="7" type="ORF">WOSG25_012060</name>
</gene>
<dbReference type="Proteomes" id="UP000030643">
    <property type="component" value="Unassembled WGS sequence"/>
</dbReference>
<evidence type="ECO:0000313" key="7">
    <source>
        <dbReference type="EMBL" id="GAK30109.1"/>
    </source>
</evidence>
<feature type="signal peptide" evidence="5">
    <location>
        <begin position="1"/>
        <end position="29"/>
    </location>
</feature>
<dbReference type="SMART" id="SM00062">
    <property type="entry name" value="PBPb"/>
    <property type="match status" value="1"/>
</dbReference>
<dbReference type="PANTHER" id="PTHR35936:SF34">
    <property type="entry name" value="ABC TRANSPORTER EXTRACELLULAR-BINDING PROTEIN YCKB-RELATED"/>
    <property type="match status" value="1"/>
</dbReference>
<name>A0A069CRS8_WEIOS</name>
<evidence type="ECO:0000259" key="6">
    <source>
        <dbReference type="SMART" id="SM00062"/>
    </source>
</evidence>
<dbReference type="OrthoDB" id="8613538at2"/>
<protein>
    <submittedName>
        <fullName evidence="7">Cystine transport system substrate-binding protein</fullName>
    </submittedName>
</protein>
<sequence length="267" mass="28549">MNTFKKITIAAVALGLVGSGLLVSKTVFADKQQSSELKTKGTLTVGLEGTYSPFSYVGKNGKLTGYDVDVATQVAKKLHLKVKFVETKFDSLPAGLDANKFDVIYNDMGINPQRQKNYSFGSQYLYTKGVLIVKKGSTLKDPAKVKGEKLAQSTSSNYGVTAQKLGADIIASPGFTESLDLVESGKAAGTFNSADSWGVYKKANPKTDLVAIDASKVLPKSGAAPMLRKDNSALAKKITKAQKALQKDGTLKKLSIKYFGSDLSKEK</sequence>